<keyword evidence="2" id="KW-1133">Transmembrane helix</keyword>
<evidence type="ECO:0000313" key="3">
    <source>
        <dbReference type="EMBL" id="TEB29188.1"/>
    </source>
</evidence>
<sequence>MVSQSHWQSSTGAVVLPTVAIFAVMLVVMVASSIKSYHQAFAIDLPGKPIPQHAQGPPHPSMLFRLKRGLYRQLPGLSRLRWNPLESPLEQTRRLAQRDVIYMSFNKGSSRGHRNSNSHNPTPLYDALRGLLYLRLAELSTSREYTSLDDCMASVLDENATIPGYAEFILRLSCAIPLSYGVTHGVDDKEEPAVMGDEATLRLFSRNSTFDNLPFQVEPTGLEICMRLTGWTYGREEPLAYTQPNRPAVLDQSLPIEWVSHILENRKLDSGIVEDIRLQTGLILLEFFKRIKTFDCDATAADTTMDNNRYVGRFLESSAKVSACGETLEGLDIYDEILAVLRGDGGSLVFAWRAAVAFCRGVLGCHSGTVPPSFSTFVKALKKYHEDLGGLAKPITPHFDFEWDAFLASATARGIDFNTEDDGTELIQRLGATESPACAPPPPLRTSETEAQVEATASETQDRPPHVAVDVSTTDS</sequence>
<keyword evidence="4" id="KW-1185">Reference proteome</keyword>
<proteinExistence type="predicted"/>
<comment type="caution">
    <text evidence="3">The sequence shown here is derived from an EMBL/GenBank/DDBJ whole genome shotgun (WGS) entry which is preliminary data.</text>
</comment>
<accession>A0A4Y7T5F6</accession>
<evidence type="ECO:0000256" key="1">
    <source>
        <dbReference type="SAM" id="MobiDB-lite"/>
    </source>
</evidence>
<dbReference type="AlphaFoldDB" id="A0A4Y7T5F6"/>
<feature type="region of interest" description="Disordered" evidence="1">
    <location>
        <begin position="432"/>
        <end position="476"/>
    </location>
</feature>
<dbReference type="STRING" id="71717.A0A4Y7T5F6"/>
<dbReference type="EMBL" id="QPFP01000028">
    <property type="protein sequence ID" value="TEB29188.1"/>
    <property type="molecule type" value="Genomic_DNA"/>
</dbReference>
<dbReference type="Proteomes" id="UP000298030">
    <property type="component" value="Unassembled WGS sequence"/>
</dbReference>
<evidence type="ECO:0000313" key="4">
    <source>
        <dbReference type="Proteomes" id="UP000298030"/>
    </source>
</evidence>
<name>A0A4Y7T5F6_COPMI</name>
<evidence type="ECO:0000256" key="2">
    <source>
        <dbReference type="SAM" id="Phobius"/>
    </source>
</evidence>
<gene>
    <name evidence="3" type="ORF">FA13DRAFT_1815346</name>
</gene>
<feature type="transmembrane region" description="Helical" evidence="2">
    <location>
        <begin position="12"/>
        <end position="34"/>
    </location>
</feature>
<protein>
    <submittedName>
        <fullName evidence="3">Uncharacterized protein</fullName>
    </submittedName>
</protein>
<reference evidence="3 4" key="1">
    <citation type="journal article" date="2019" name="Nat. Ecol. Evol.">
        <title>Megaphylogeny resolves global patterns of mushroom evolution.</title>
        <authorList>
            <person name="Varga T."/>
            <person name="Krizsan K."/>
            <person name="Foldi C."/>
            <person name="Dima B."/>
            <person name="Sanchez-Garcia M."/>
            <person name="Sanchez-Ramirez S."/>
            <person name="Szollosi G.J."/>
            <person name="Szarkandi J.G."/>
            <person name="Papp V."/>
            <person name="Albert L."/>
            <person name="Andreopoulos W."/>
            <person name="Angelini C."/>
            <person name="Antonin V."/>
            <person name="Barry K.W."/>
            <person name="Bougher N.L."/>
            <person name="Buchanan P."/>
            <person name="Buyck B."/>
            <person name="Bense V."/>
            <person name="Catcheside P."/>
            <person name="Chovatia M."/>
            <person name="Cooper J."/>
            <person name="Damon W."/>
            <person name="Desjardin D."/>
            <person name="Finy P."/>
            <person name="Geml J."/>
            <person name="Haridas S."/>
            <person name="Hughes K."/>
            <person name="Justo A."/>
            <person name="Karasinski D."/>
            <person name="Kautmanova I."/>
            <person name="Kiss B."/>
            <person name="Kocsube S."/>
            <person name="Kotiranta H."/>
            <person name="LaButti K.M."/>
            <person name="Lechner B.E."/>
            <person name="Liimatainen K."/>
            <person name="Lipzen A."/>
            <person name="Lukacs Z."/>
            <person name="Mihaltcheva S."/>
            <person name="Morgado L.N."/>
            <person name="Niskanen T."/>
            <person name="Noordeloos M.E."/>
            <person name="Ohm R.A."/>
            <person name="Ortiz-Santana B."/>
            <person name="Ovrebo C."/>
            <person name="Racz N."/>
            <person name="Riley R."/>
            <person name="Savchenko A."/>
            <person name="Shiryaev A."/>
            <person name="Soop K."/>
            <person name="Spirin V."/>
            <person name="Szebenyi C."/>
            <person name="Tomsovsky M."/>
            <person name="Tulloss R.E."/>
            <person name="Uehling J."/>
            <person name="Grigoriev I.V."/>
            <person name="Vagvolgyi C."/>
            <person name="Papp T."/>
            <person name="Martin F.M."/>
            <person name="Miettinen O."/>
            <person name="Hibbett D.S."/>
            <person name="Nagy L.G."/>
        </authorList>
    </citation>
    <scope>NUCLEOTIDE SEQUENCE [LARGE SCALE GENOMIC DNA]</scope>
    <source>
        <strain evidence="3 4">FP101781</strain>
    </source>
</reference>
<organism evidence="3 4">
    <name type="scientific">Coprinellus micaceus</name>
    <name type="common">Glistening ink-cap mushroom</name>
    <name type="synonym">Coprinus micaceus</name>
    <dbReference type="NCBI Taxonomy" id="71717"/>
    <lineage>
        <taxon>Eukaryota</taxon>
        <taxon>Fungi</taxon>
        <taxon>Dikarya</taxon>
        <taxon>Basidiomycota</taxon>
        <taxon>Agaricomycotina</taxon>
        <taxon>Agaricomycetes</taxon>
        <taxon>Agaricomycetidae</taxon>
        <taxon>Agaricales</taxon>
        <taxon>Agaricineae</taxon>
        <taxon>Psathyrellaceae</taxon>
        <taxon>Coprinellus</taxon>
    </lineage>
</organism>
<keyword evidence="2" id="KW-0812">Transmembrane</keyword>
<keyword evidence="2" id="KW-0472">Membrane</keyword>